<dbReference type="CDD" id="cd00383">
    <property type="entry name" value="trans_reg_C"/>
    <property type="match status" value="1"/>
</dbReference>
<evidence type="ECO:0000256" key="1">
    <source>
        <dbReference type="ARBA" id="ARBA00023015"/>
    </source>
</evidence>
<evidence type="ECO:0000259" key="6">
    <source>
        <dbReference type="PROSITE" id="PS50110"/>
    </source>
</evidence>
<evidence type="ECO:0000313" key="9">
    <source>
        <dbReference type="Proteomes" id="UP001257914"/>
    </source>
</evidence>
<dbReference type="SUPFAM" id="SSF52172">
    <property type="entry name" value="CheY-like"/>
    <property type="match status" value="1"/>
</dbReference>
<dbReference type="InterPro" id="IPR011006">
    <property type="entry name" value="CheY-like_superfamily"/>
</dbReference>
<dbReference type="InterPro" id="IPR039420">
    <property type="entry name" value="WalR-like"/>
</dbReference>
<accession>A0ABU3R0C8</accession>
<dbReference type="EMBL" id="JAWCUA010000007">
    <property type="protein sequence ID" value="MDU0113139.1"/>
    <property type="molecule type" value="Genomic_DNA"/>
</dbReference>
<dbReference type="SMART" id="SM00448">
    <property type="entry name" value="REC"/>
    <property type="match status" value="1"/>
</dbReference>
<dbReference type="SMART" id="SM00862">
    <property type="entry name" value="Trans_reg_C"/>
    <property type="match status" value="1"/>
</dbReference>
<feature type="domain" description="Response regulatory" evidence="6">
    <location>
        <begin position="2"/>
        <end position="116"/>
    </location>
</feature>
<dbReference type="InterPro" id="IPR001867">
    <property type="entry name" value="OmpR/PhoB-type_DNA-bd"/>
</dbReference>
<dbReference type="PANTHER" id="PTHR48111:SF67">
    <property type="entry name" value="TRANSCRIPTIONAL REGULATORY PROTEIN TCTD"/>
    <property type="match status" value="1"/>
</dbReference>
<keyword evidence="1" id="KW-0805">Transcription regulation</keyword>
<dbReference type="Pfam" id="PF00486">
    <property type="entry name" value="Trans_reg_C"/>
    <property type="match status" value="1"/>
</dbReference>
<evidence type="ECO:0000256" key="2">
    <source>
        <dbReference type="ARBA" id="ARBA00023125"/>
    </source>
</evidence>
<feature type="DNA-binding region" description="OmpR/PhoB-type" evidence="5">
    <location>
        <begin position="124"/>
        <end position="217"/>
    </location>
</feature>
<gene>
    <name evidence="8" type="ORF">RT723_09040</name>
</gene>
<protein>
    <submittedName>
        <fullName evidence="8">Response regulator</fullName>
    </submittedName>
</protein>
<dbReference type="CDD" id="cd17624">
    <property type="entry name" value="REC_OmpR_PmrA-like"/>
    <property type="match status" value="1"/>
</dbReference>
<dbReference type="InterPro" id="IPR036388">
    <property type="entry name" value="WH-like_DNA-bd_sf"/>
</dbReference>
<dbReference type="SUPFAM" id="SSF46894">
    <property type="entry name" value="C-terminal effector domain of the bipartite response regulators"/>
    <property type="match status" value="1"/>
</dbReference>
<keyword evidence="3" id="KW-0804">Transcription</keyword>
<dbReference type="PANTHER" id="PTHR48111">
    <property type="entry name" value="REGULATOR OF RPOS"/>
    <property type="match status" value="1"/>
</dbReference>
<name>A0ABU3R0C8_9GAMM</name>
<dbReference type="Gene3D" id="6.10.250.690">
    <property type="match status" value="1"/>
</dbReference>
<dbReference type="PROSITE" id="PS50110">
    <property type="entry name" value="RESPONSE_REGULATORY"/>
    <property type="match status" value="1"/>
</dbReference>
<dbReference type="RefSeq" id="WP_315946746.1">
    <property type="nucleotide sequence ID" value="NZ_JAWCUA010000007.1"/>
</dbReference>
<keyword evidence="4" id="KW-0597">Phosphoprotein</keyword>
<evidence type="ECO:0000259" key="7">
    <source>
        <dbReference type="PROSITE" id="PS51755"/>
    </source>
</evidence>
<dbReference type="PROSITE" id="PS51755">
    <property type="entry name" value="OMPR_PHOB"/>
    <property type="match status" value="1"/>
</dbReference>
<dbReference type="InterPro" id="IPR001789">
    <property type="entry name" value="Sig_transdc_resp-reg_receiver"/>
</dbReference>
<reference evidence="8 9" key="1">
    <citation type="submission" date="2023-10" db="EMBL/GenBank/DDBJ databases">
        <title>Psychrosphaera aquimaarina strain SW33 isolated from seawater.</title>
        <authorList>
            <person name="Bayburt H."/>
            <person name="Kim J.M."/>
            <person name="Choi B.J."/>
            <person name="Jeon C.O."/>
        </authorList>
    </citation>
    <scope>NUCLEOTIDE SEQUENCE [LARGE SCALE GENOMIC DNA]</scope>
    <source>
        <strain evidence="8 9">KCTC 52743</strain>
    </source>
</reference>
<evidence type="ECO:0000256" key="3">
    <source>
        <dbReference type="ARBA" id="ARBA00023163"/>
    </source>
</evidence>
<sequence length="217" mass="24563">MKILLVEDDINLAEALVKSLHNEGYATNHVNNGSDALLSIKTQDCDMVVLDLGLPDIDGTEVLRNIRKQKNPIPILVLTARDTIEDKIQGLDFGADDYLPKPFEVKELFARLRVIERRLGTVNTSIIEVANVVLDIASHKITCDDEVIECSRKEFMVLKSLMENTGRIQSREQLEHNLYQWGEEVASNAVEVHIHHLRKKLPKNFIKTIRGVGYRVG</sequence>
<keyword evidence="2 5" id="KW-0238">DNA-binding</keyword>
<dbReference type="Gene3D" id="1.10.10.10">
    <property type="entry name" value="Winged helix-like DNA-binding domain superfamily/Winged helix DNA-binding domain"/>
    <property type="match status" value="1"/>
</dbReference>
<evidence type="ECO:0000256" key="5">
    <source>
        <dbReference type="PROSITE-ProRule" id="PRU01091"/>
    </source>
</evidence>
<dbReference type="Proteomes" id="UP001257914">
    <property type="component" value="Unassembled WGS sequence"/>
</dbReference>
<dbReference type="Gene3D" id="3.40.50.2300">
    <property type="match status" value="1"/>
</dbReference>
<comment type="caution">
    <text evidence="8">The sequence shown here is derived from an EMBL/GenBank/DDBJ whole genome shotgun (WGS) entry which is preliminary data.</text>
</comment>
<evidence type="ECO:0000313" key="8">
    <source>
        <dbReference type="EMBL" id="MDU0113139.1"/>
    </source>
</evidence>
<organism evidence="8 9">
    <name type="scientific">Psychrosphaera aquimarina</name>
    <dbReference type="NCBI Taxonomy" id="2044854"/>
    <lineage>
        <taxon>Bacteria</taxon>
        <taxon>Pseudomonadati</taxon>
        <taxon>Pseudomonadota</taxon>
        <taxon>Gammaproteobacteria</taxon>
        <taxon>Alteromonadales</taxon>
        <taxon>Pseudoalteromonadaceae</taxon>
        <taxon>Psychrosphaera</taxon>
    </lineage>
</organism>
<feature type="modified residue" description="4-aspartylphosphate" evidence="4">
    <location>
        <position position="51"/>
    </location>
</feature>
<proteinExistence type="predicted"/>
<dbReference type="Pfam" id="PF00072">
    <property type="entry name" value="Response_reg"/>
    <property type="match status" value="1"/>
</dbReference>
<feature type="domain" description="OmpR/PhoB-type" evidence="7">
    <location>
        <begin position="124"/>
        <end position="217"/>
    </location>
</feature>
<evidence type="ECO:0000256" key="4">
    <source>
        <dbReference type="PROSITE-ProRule" id="PRU00169"/>
    </source>
</evidence>
<keyword evidence="9" id="KW-1185">Reference proteome</keyword>
<dbReference type="InterPro" id="IPR016032">
    <property type="entry name" value="Sig_transdc_resp-reg_C-effctor"/>
</dbReference>